<dbReference type="InterPro" id="IPR020019">
    <property type="entry name" value="AcTrfase_PglD-like"/>
</dbReference>
<dbReference type="InterPro" id="IPR011004">
    <property type="entry name" value="Trimer_LpxA-like_sf"/>
</dbReference>
<dbReference type="InterPro" id="IPR041561">
    <property type="entry name" value="PglD_N"/>
</dbReference>
<dbReference type="PANTHER" id="PTHR43300:SF7">
    <property type="entry name" value="UDP-N-ACETYLBACILLOSAMINE N-ACETYLTRANSFERASE"/>
    <property type="match status" value="1"/>
</dbReference>
<sequence>MIDIIVIGAGGHASVIIDCIELMIKQGENIQIKGILDDRKDKSEFMGYKVLDKIGNIYLYNDENTKFVIAIGDNKLRMNIANKFKNINYYTIIHPSSIIGKNVHIGYGSMVMANAVINSNTIIGNHVIINSGAIIEHDNIINDFVHISPSATLCGGVKIGYMTHVGASATIIPSIKIGSESIVGAGSVVTKNIKSRTVNVGVPSKPIKDIL</sequence>
<evidence type="ECO:0000256" key="2">
    <source>
        <dbReference type="ARBA" id="ARBA00022737"/>
    </source>
</evidence>
<dbReference type="PANTHER" id="PTHR43300">
    <property type="entry name" value="ACETYLTRANSFERASE"/>
    <property type="match status" value="1"/>
</dbReference>
<reference evidence="6 7" key="1">
    <citation type="submission" date="2016-10" db="EMBL/GenBank/DDBJ databases">
        <authorList>
            <person name="de Groot N.N."/>
        </authorList>
    </citation>
    <scope>NUCLEOTIDE SEQUENCE [LARGE SCALE GENOMIC DNA]</scope>
    <source>
        <strain evidence="6 7">DSM 797</strain>
    </source>
</reference>
<evidence type="ECO:0000313" key="7">
    <source>
        <dbReference type="Proteomes" id="UP000199068"/>
    </source>
</evidence>
<dbReference type="PROSITE" id="PS00101">
    <property type="entry name" value="HEXAPEP_TRANSFERASES"/>
    <property type="match status" value="1"/>
</dbReference>
<dbReference type="RefSeq" id="WP_092722316.1">
    <property type="nucleotide sequence ID" value="NZ_FNGW01000001.1"/>
</dbReference>
<dbReference type="EMBL" id="FNGW01000001">
    <property type="protein sequence ID" value="SDL28877.1"/>
    <property type="molecule type" value="Genomic_DNA"/>
</dbReference>
<keyword evidence="1 6" id="KW-0808">Transferase</keyword>
<dbReference type="Gene3D" id="3.40.50.20">
    <property type="match status" value="1"/>
</dbReference>
<feature type="binding site" evidence="4">
    <location>
        <position position="72"/>
    </location>
    <ligand>
        <name>substrate</name>
    </ligand>
</feature>
<dbReference type="NCBIfam" id="TIGR03570">
    <property type="entry name" value="NeuD_NnaD"/>
    <property type="match status" value="1"/>
</dbReference>
<name>A0A1G9IUK3_9FIRM</name>
<keyword evidence="2" id="KW-0677">Repeat</keyword>
<dbReference type="Gene3D" id="2.160.10.10">
    <property type="entry name" value="Hexapeptide repeat proteins"/>
    <property type="match status" value="1"/>
</dbReference>
<dbReference type="GO" id="GO:0016746">
    <property type="term" value="F:acyltransferase activity"/>
    <property type="evidence" value="ECO:0007669"/>
    <property type="project" value="UniProtKB-KW"/>
</dbReference>
<accession>A0A1G9IUK3</accession>
<proteinExistence type="predicted"/>
<feature type="active site" description="Proton acceptor" evidence="3">
    <location>
        <position position="137"/>
    </location>
</feature>
<dbReference type="AlphaFoldDB" id="A0A1G9IUK3"/>
<dbReference type="Pfam" id="PF17836">
    <property type="entry name" value="PglD_N"/>
    <property type="match status" value="1"/>
</dbReference>
<dbReference type="Proteomes" id="UP000199068">
    <property type="component" value="Unassembled WGS sequence"/>
</dbReference>
<gene>
    <name evidence="6" type="ORF">SAMN04515677_101391</name>
</gene>
<evidence type="ECO:0000256" key="3">
    <source>
        <dbReference type="PIRSR" id="PIRSR620019-1"/>
    </source>
</evidence>
<keyword evidence="6" id="KW-0012">Acyltransferase</keyword>
<evidence type="ECO:0000256" key="1">
    <source>
        <dbReference type="ARBA" id="ARBA00022679"/>
    </source>
</evidence>
<dbReference type="CDD" id="cd03360">
    <property type="entry name" value="LbH_AT_putative"/>
    <property type="match status" value="1"/>
</dbReference>
<evidence type="ECO:0000259" key="5">
    <source>
        <dbReference type="Pfam" id="PF17836"/>
    </source>
</evidence>
<keyword evidence="7" id="KW-1185">Reference proteome</keyword>
<dbReference type="InterPro" id="IPR050179">
    <property type="entry name" value="Trans_hexapeptide_repeat"/>
</dbReference>
<dbReference type="STRING" id="1121325.SAMN04515677_101391"/>
<dbReference type="InterPro" id="IPR018357">
    <property type="entry name" value="Hexapep_transf_CS"/>
</dbReference>
<evidence type="ECO:0000256" key="4">
    <source>
        <dbReference type="PIRSR" id="PIRSR620019-2"/>
    </source>
</evidence>
<dbReference type="SUPFAM" id="SSF51161">
    <property type="entry name" value="Trimeric LpxA-like enzymes"/>
    <property type="match status" value="1"/>
</dbReference>
<protein>
    <submittedName>
        <fullName evidence="6">Sugar O-acyltransferase, sialic acid O-acetyltransferase NeuD family</fullName>
    </submittedName>
</protein>
<evidence type="ECO:0000313" key="6">
    <source>
        <dbReference type="EMBL" id="SDL28877.1"/>
    </source>
</evidence>
<feature type="domain" description="PglD N-terminal" evidence="5">
    <location>
        <begin position="3"/>
        <end position="84"/>
    </location>
</feature>
<organism evidence="6 7">
    <name type="scientific">Romboutsia lituseburensis DSM 797</name>
    <dbReference type="NCBI Taxonomy" id="1121325"/>
    <lineage>
        <taxon>Bacteria</taxon>
        <taxon>Bacillati</taxon>
        <taxon>Bacillota</taxon>
        <taxon>Clostridia</taxon>
        <taxon>Peptostreptococcales</taxon>
        <taxon>Peptostreptococcaceae</taxon>
        <taxon>Romboutsia</taxon>
    </lineage>
</organism>
<feature type="site" description="Increases basicity of active site His" evidence="3">
    <location>
        <position position="138"/>
    </location>
</feature>
<feature type="binding site" evidence="4">
    <location>
        <position position="146"/>
    </location>
    <ligand>
        <name>acetyl-CoA</name>
        <dbReference type="ChEBI" id="CHEBI:57288"/>
    </ligand>
</feature>